<dbReference type="PROSITE" id="PS00383">
    <property type="entry name" value="TYR_PHOSPHATASE_1"/>
    <property type="match status" value="1"/>
</dbReference>
<protein>
    <submittedName>
        <fullName evidence="5">Protein tyrosine phosphatase, non-receptor type 12</fullName>
    </submittedName>
</protein>
<comment type="caution">
    <text evidence="5">The sequence shown here is derived from an EMBL/GenBank/DDBJ whole genome shotgun (WGS) entry which is preliminary data.</text>
</comment>
<dbReference type="PANTHER" id="PTHR19134">
    <property type="entry name" value="RECEPTOR-TYPE TYROSINE-PROTEIN PHOSPHATASE"/>
    <property type="match status" value="1"/>
</dbReference>
<keyword evidence="6" id="KW-1185">Reference proteome</keyword>
<feature type="domain" description="Tyrosine specific protein phosphatases" evidence="4">
    <location>
        <begin position="626"/>
        <end position="689"/>
    </location>
</feature>
<organism evidence="5 6">
    <name type="scientific">Clydaea vesicula</name>
    <dbReference type="NCBI Taxonomy" id="447962"/>
    <lineage>
        <taxon>Eukaryota</taxon>
        <taxon>Fungi</taxon>
        <taxon>Fungi incertae sedis</taxon>
        <taxon>Chytridiomycota</taxon>
        <taxon>Chytridiomycota incertae sedis</taxon>
        <taxon>Chytridiomycetes</taxon>
        <taxon>Lobulomycetales</taxon>
        <taxon>Lobulomycetaceae</taxon>
        <taxon>Clydaea</taxon>
    </lineage>
</organism>
<dbReference type="PANTHER" id="PTHR19134:SF449">
    <property type="entry name" value="TYROSINE-PROTEIN PHOSPHATASE 1"/>
    <property type="match status" value="1"/>
</dbReference>
<evidence type="ECO:0000313" key="5">
    <source>
        <dbReference type="EMBL" id="KAJ3226232.1"/>
    </source>
</evidence>
<dbReference type="InterPro" id="IPR003595">
    <property type="entry name" value="Tyr_Pase_cat"/>
</dbReference>
<dbReference type="InterPro" id="IPR016130">
    <property type="entry name" value="Tyr_Pase_AS"/>
</dbReference>
<feature type="compositionally biased region" description="Polar residues" evidence="2">
    <location>
        <begin position="10"/>
        <end position="20"/>
    </location>
</feature>
<dbReference type="PROSITE" id="PS50055">
    <property type="entry name" value="TYR_PHOSPHATASE_PTP"/>
    <property type="match status" value="1"/>
</dbReference>
<feature type="compositionally biased region" description="Polar residues" evidence="2">
    <location>
        <begin position="30"/>
        <end position="48"/>
    </location>
</feature>
<comment type="similarity">
    <text evidence="1">Belongs to the protein-tyrosine phosphatase family. Non-receptor class subfamily.</text>
</comment>
<dbReference type="AlphaFoldDB" id="A0AAD5U6I4"/>
<feature type="region of interest" description="Disordered" evidence="2">
    <location>
        <begin position="1"/>
        <end position="48"/>
    </location>
</feature>
<name>A0AAD5U6I4_9FUNG</name>
<dbReference type="Proteomes" id="UP001211065">
    <property type="component" value="Unassembled WGS sequence"/>
</dbReference>
<dbReference type="GO" id="GO:0004725">
    <property type="term" value="F:protein tyrosine phosphatase activity"/>
    <property type="evidence" value="ECO:0007669"/>
    <property type="project" value="InterPro"/>
</dbReference>
<feature type="compositionally biased region" description="Polar residues" evidence="2">
    <location>
        <begin position="483"/>
        <end position="492"/>
    </location>
</feature>
<dbReference type="EMBL" id="JADGJW010000041">
    <property type="protein sequence ID" value="KAJ3226232.1"/>
    <property type="molecule type" value="Genomic_DNA"/>
</dbReference>
<gene>
    <name evidence="5" type="primary">PTPN12</name>
    <name evidence="5" type="ORF">HK099_005337</name>
</gene>
<proteinExistence type="inferred from homology"/>
<feature type="domain" description="Tyrosine-protein phosphatase" evidence="3">
    <location>
        <begin position="174"/>
        <end position="698"/>
    </location>
</feature>
<dbReference type="SMART" id="SM00404">
    <property type="entry name" value="PTPc_motif"/>
    <property type="match status" value="1"/>
</dbReference>
<dbReference type="PROSITE" id="PS50056">
    <property type="entry name" value="TYR_PHOSPHATASE_2"/>
    <property type="match status" value="1"/>
</dbReference>
<evidence type="ECO:0000259" key="4">
    <source>
        <dbReference type="PROSITE" id="PS50056"/>
    </source>
</evidence>
<feature type="region of interest" description="Disordered" evidence="2">
    <location>
        <begin position="473"/>
        <end position="494"/>
    </location>
</feature>
<feature type="region of interest" description="Disordered" evidence="2">
    <location>
        <begin position="591"/>
        <end position="614"/>
    </location>
</feature>
<dbReference type="PRINTS" id="PR00700">
    <property type="entry name" value="PRTYPHPHTASE"/>
</dbReference>
<sequence>MGNKLDKLTRTVSGRSLQNENHSEEETKIENSNPHQKNTVENTKIRSSSAFNDNLSSIDTENAIKTQKINRNLQPSINVTNNNQSSSPINATGMFIQRQSIQNRRASDHKKLLSPRNTLKLDTTPFLSPTSVSPISPSLSKNIYLIAEKINLSTLPKWLYRIIHLSNNQTLSQLYSEVKNAQKHRIMSPQLSYLYSTSVALQPKNLKKNRYTDILPFDKNRVILDTSRFPISPNDSNRTDYINASYINSGNDCRYIATQGPLENTVADFWQMIWQENSRVIVMLASEYESGKHKVFKYWPSQKGDLILRVFTIEYLKGSAMERRRVWHIHFLGWPDYKKTSSRNLLTAINLMNYLNFRVEIEEELNIPSGSLEFLKIQRFGRQGRSLNLRSFLKEVSDESFHDLKIKFGEGVFNLISKKSIEMLLLDDSEQECTKNSAADNFSANGLSSEHSSPSTVEFSNLNKKTNYTSNLRFTSDRHIDPSSKSNDSFAPNSPPVNFEIYSTPMELETFKTPVAANNFMSMNSSNTNISNKSGIENFHSCENTLDYKNNNMEVDDTSYQQDCQQNNISLSNSEAINGLGLEFEKKELRMEPKKQRSQLFQNNASDDEEEQLNRSRNMAKIGPPVIHCSAGCGRTGTLITIDTIETLLTSQAPGAEINRSGNQDMILEIVDLLREQRVNMVQSFEQFCFCYEAILERILEWQESDKSFEWQNL</sequence>
<evidence type="ECO:0000256" key="1">
    <source>
        <dbReference type="ARBA" id="ARBA00009649"/>
    </source>
</evidence>
<dbReference type="Gene3D" id="3.90.190.10">
    <property type="entry name" value="Protein tyrosine phosphatase superfamily"/>
    <property type="match status" value="2"/>
</dbReference>
<dbReference type="InterPro" id="IPR050348">
    <property type="entry name" value="Protein-Tyr_Phosphatase"/>
</dbReference>
<evidence type="ECO:0000259" key="3">
    <source>
        <dbReference type="PROSITE" id="PS50055"/>
    </source>
</evidence>
<evidence type="ECO:0000313" key="6">
    <source>
        <dbReference type="Proteomes" id="UP001211065"/>
    </source>
</evidence>
<accession>A0AAD5U6I4</accession>
<dbReference type="SMART" id="SM00194">
    <property type="entry name" value="PTPc"/>
    <property type="match status" value="1"/>
</dbReference>
<reference evidence="5" key="1">
    <citation type="submission" date="2020-05" db="EMBL/GenBank/DDBJ databases">
        <title>Phylogenomic resolution of chytrid fungi.</title>
        <authorList>
            <person name="Stajich J.E."/>
            <person name="Amses K."/>
            <person name="Simmons R."/>
            <person name="Seto K."/>
            <person name="Myers J."/>
            <person name="Bonds A."/>
            <person name="Quandt C.A."/>
            <person name="Barry K."/>
            <person name="Liu P."/>
            <person name="Grigoriev I."/>
            <person name="Longcore J.E."/>
            <person name="James T.Y."/>
        </authorList>
    </citation>
    <scope>NUCLEOTIDE SEQUENCE</scope>
    <source>
        <strain evidence="5">JEL0476</strain>
    </source>
</reference>
<evidence type="ECO:0000256" key="2">
    <source>
        <dbReference type="SAM" id="MobiDB-lite"/>
    </source>
</evidence>
<dbReference type="SUPFAM" id="SSF52799">
    <property type="entry name" value="(Phosphotyrosine protein) phosphatases II"/>
    <property type="match status" value="1"/>
</dbReference>
<dbReference type="Pfam" id="PF00102">
    <property type="entry name" value="Y_phosphatase"/>
    <property type="match status" value="2"/>
</dbReference>
<dbReference type="InterPro" id="IPR029021">
    <property type="entry name" value="Prot-tyrosine_phosphatase-like"/>
</dbReference>
<dbReference type="InterPro" id="IPR000242">
    <property type="entry name" value="PTP_cat"/>
</dbReference>
<dbReference type="InterPro" id="IPR000387">
    <property type="entry name" value="Tyr_Pase_dom"/>
</dbReference>